<gene>
    <name evidence="7" type="ORF">NAEGRDRAFT_74100</name>
</gene>
<evidence type="ECO:0000313" key="7">
    <source>
        <dbReference type="EMBL" id="EFC38200.1"/>
    </source>
</evidence>
<comment type="caution">
    <text evidence="4">Lacks conserved residue(s) required for the propagation of feature annotation.</text>
</comment>
<dbReference type="InterPro" id="IPR011042">
    <property type="entry name" value="6-blade_b-propeller_TolB-like"/>
</dbReference>
<accession>D2VYF3</accession>
<evidence type="ECO:0000256" key="2">
    <source>
        <dbReference type="ARBA" id="ARBA00022737"/>
    </source>
</evidence>
<dbReference type="InParanoid" id="D2VYF3"/>
<dbReference type="InterPro" id="IPR001258">
    <property type="entry name" value="NHL_repeat"/>
</dbReference>
<dbReference type="eggNOG" id="KOG1225">
    <property type="taxonomic scope" value="Eukaryota"/>
</dbReference>
<evidence type="ECO:0000256" key="4">
    <source>
        <dbReference type="PROSITE-ProRule" id="PRU00076"/>
    </source>
</evidence>
<dbReference type="Proteomes" id="UP000006671">
    <property type="component" value="Unassembled WGS sequence"/>
</dbReference>
<dbReference type="GeneID" id="8857783"/>
<keyword evidence="2" id="KW-0677">Repeat</keyword>
<dbReference type="STRING" id="5762.D2VYF3"/>
<dbReference type="PANTHER" id="PTHR11219">
    <property type="entry name" value="TENEURIN AND N-ACETYLGLUCOSAMINE-1-PHOSPHODIESTER ALPHA-N-ACETYLGLUCOSAMINIDASE"/>
    <property type="match status" value="1"/>
</dbReference>
<dbReference type="SUPFAM" id="SSF101898">
    <property type="entry name" value="NHL repeat"/>
    <property type="match status" value="1"/>
</dbReference>
<dbReference type="Pfam" id="PF25024">
    <property type="entry name" value="EGF_TEN"/>
    <property type="match status" value="1"/>
</dbReference>
<dbReference type="SMART" id="SM00181">
    <property type="entry name" value="EGF"/>
    <property type="match status" value="10"/>
</dbReference>
<dbReference type="Pfam" id="PF02010">
    <property type="entry name" value="REJ"/>
    <property type="match status" value="1"/>
</dbReference>
<dbReference type="VEuPathDB" id="AmoebaDB:NAEGRDRAFT_74100"/>
<evidence type="ECO:0000256" key="3">
    <source>
        <dbReference type="ARBA" id="ARBA00023157"/>
    </source>
</evidence>
<dbReference type="InterPro" id="IPR000742">
    <property type="entry name" value="EGF"/>
</dbReference>
<dbReference type="EMBL" id="GG738910">
    <property type="protein sequence ID" value="EFC38200.1"/>
    <property type="molecule type" value="Genomic_DNA"/>
</dbReference>
<dbReference type="PROSITE" id="PS01186">
    <property type="entry name" value="EGF_2"/>
    <property type="match status" value="7"/>
</dbReference>
<dbReference type="PROSITE" id="PS50026">
    <property type="entry name" value="EGF_3"/>
    <property type="match status" value="1"/>
</dbReference>
<keyword evidence="5" id="KW-0812">Transmembrane</keyword>
<feature type="disulfide bond" evidence="4">
    <location>
        <begin position="385"/>
        <end position="394"/>
    </location>
</feature>
<name>D2VYF3_NAEGR</name>
<keyword evidence="3 4" id="KW-1015">Disulfide bond</keyword>
<evidence type="ECO:0000256" key="5">
    <source>
        <dbReference type="SAM" id="Phobius"/>
    </source>
</evidence>
<dbReference type="PANTHER" id="PTHR11219:SF69">
    <property type="entry name" value="TENEURIN-A"/>
    <property type="match status" value="1"/>
</dbReference>
<keyword evidence="8" id="KW-1185">Reference proteome</keyword>
<keyword evidence="1 4" id="KW-0245">EGF-like domain</keyword>
<dbReference type="InterPro" id="IPR051216">
    <property type="entry name" value="Teneurin"/>
</dbReference>
<dbReference type="OrthoDB" id="7434474at2759"/>
<dbReference type="CDD" id="cd14953">
    <property type="entry name" value="NHL_like_1"/>
    <property type="match status" value="1"/>
</dbReference>
<dbReference type="Gene3D" id="2.120.10.30">
    <property type="entry name" value="TolB, C-terminal domain"/>
    <property type="match status" value="3"/>
</dbReference>
<dbReference type="PROSITE" id="PS00022">
    <property type="entry name" value="EGF_1"/>
    <property type="match status" value="6"/>
</dbReference>
<feature type="domain" description="EGF-like" evidence="6">
    <location>
        <begin position="361"/>
        <end position="395"/>
    </location>
</feature>
<reference evidence="7 8" key="1">
    <citation type="journal article" date="2010" name="Cell">
        <title>The genome of Naegleria gruberi illuminates early eukaryotic versatility.</title>
        <authorList>
            <person name="Fritz-Laylin L.K."/>
            <person name="Prochnik S.E."/>
            <person name="Ginger M.L."/>
            <person name="Dacks J.B."/>
            <person name="Carpenter M.L."/>
            <person name="Field M.C."/>
            <person name="Kuo A."/>
            <person name="Paredez A."/>
            <person name="Chapman J."/>
            <person name="Pham J."/>
            <person name="Shu S."/>
            <person name="Neupane R."/>
            <person name="Cipriano M."/>
            <person name="Mancuso J."/>
            <person name="Tu H."/>
            <person name="Salamov A."/>
            <person name="Lindquist E."/>
            <person name="Shapiro H."/>
            <person name="Lucas S."/>
            <person name="Grigoriev I.V."/>
            <person name="Cande W.Z."/>
            <person name="Fulton C."/>
            <person name="Rokhsar D.S."/>
            <person name="Dawson S.C."/>
        </authorList>
    </citation>
    <scope>NUCLEOTIDE SEQUENCE [LARGE SCALE GENOMIC DNA]</scope>
    <source>
        <strain evidence="7 8">NEG-M</strain>
    </source>
</reference>
<feature type="transmembrane region" description="Helical" evidence="5">
    <location>
        <begin position="1461"/>
        <end position="1489"/>
    </location>
</feature>
<keyword evidence="5" id="KW-0472">Membrane</keyword>
<proteinExistence type="predicted"/>
<evidence type="ECO:0000313" key="8">
    <source>
        <dbReference type="Proteomes" id="UP000006671"/>
    </source>
</evidence>
<dbReference type="eggNOG" id="KOG2177">
    <property type="taxonomic scope" value="Eukaryota"/>
</dbReference>
<evidence type="ECO:0000259" key="6">
    <source>
        <dbReference type="PROSITE" id="PS50026"/>
    </source>
</evidence>
<dbReference type="KEGG" id="ngr:NAEGRDRAFT_74100"/>
<organism evidence="8">
    <name type="scientific">Naegleria gruberi</name>
    <name type="common">Amoeba</name>
    <dbReference type="NCBI Taxonomy" id="5762"/>
    <lineage>
        <taxon>Eukaryota</taxon>
        <taxon>Discoba</taxon>
        <taxon>Heterolobosea</taxon>
        <taxon>Tetramitia</taxon>
        <taxon>Eutetramitia</taxon>
        <taxon>Vahlkampfiidae</taxon>
        <taxon>Naegleria</taxon>
    </lineage>
</organism>
<dbReference type="RefSeq" id="XP_002670944.1">
    <property type="nucleotide sequence ID" value="XM_002670898.1"/>
</dbReference>
<dbReference type="InterPro" id="IPR002859">
    <property type="entry name" value="PKD/REJ-like"/>
</dbReference>
<protein>
    <submittedName>
        <fullName evidence="7">Predicted protein</fullName>
    </submittedName>
</protein>
<dbReference type="Pfam" id="PF01436">
    <property type="entry name" value="NHL"/>
    <property type="match status" value="1"/>
</dbReference>
<dbReference type="Gene3D" id="2.10.25.10">
    <property type="entry name" value="Laminin"/>
    <property type="match status" value="5"/>
</dbReference>
<keyword evidence="5" id="KW-1133">Transmembrane helix</keyword>
<evidence type="ECO:0000256" key="1">
    <source>
        <dbReference type="ARBA" id="ARBA00022536"/>
    </source>
</evidence>
<sequence length="1514" mass="164967">MIISETYGNRIRRVLTNGTIIPLAGSGSSNDCAGITASNTPLVSPKGTYFSANGDIYVAETQGHRISRISKNGMIDSIAGTGKFGFNGDNLFATDTQLSNPFAVAFDLETQLIVSDSGNHVIRKILRNGTMVIIAGTGQSGYNGDGIDAKIAKLNNPSGIVVDSKTGELFIADTANNRIRKILTNGTIITIAGTGETGYNGDGIDATSAQIRGVYGIALDVNSELYIADANNYRIRKILSNGTIITIAGNGGYGFIDNVLATNAKLAFVNGIAVDTNGEVYITESENGFSNHRIRKILTNGTIITFSGTGSRGYYGDNVEAADAKFYTPYFVSVRQTTGEVLISDTGNNFLRLVSTTRLCNGTLASDPMVCSGHGICYLTDVCTCNPGYIGSLCDVVACNGFNSSDPRACNGHGICEGPNICNCTTGYVGSFCDVSLCYGFNSSDSRVCNGHGICEGPDICNCSTGYIGPLCDDVACDGFNSSDSRACNGHGICEGPNICNCSTGYIGSFCDVVACDGFKISDPRACNRHGICEGPNICNCTTGYVGSFCDVSLCYGFNSSDPRVCNGHGICEGPDVCNCTTGYVGSFCDVVACDGFNSSDSRACNRHGICEGPNICNCTTGYVGSFCDVSLCYGFNSSDPRVCNRHGICEGPNICNCTTGYVGSFCDVSLCYGFNSSDPRACNGHGICEGPDVCNCTTGYVGSFCDVSLCNGFNSSDPRVCNGHGICEGPNIFTIQTSSEQLYANLFIDTISSKKVTLVVANQDLEQSNEAETWSYVCQDENFTNCGQTIANILSNYASIKSKTLELSADNFPSIDSTYSITLNIVKGVRSFSSLISLKFPKENQKLPPIVNLLNVIPNRNRLSKSEFLNLQISVTNSDGLDVKNLKREWKLNGQSIDDNYLTKMSTALSDSNNIVLSITYLDEGSSNVLTCQVTDLDSQLSSTFSYSFSIITSPKPCPCSVSPSTGYALETEFTFSCTNCQNKDNTLAFSLSFVDDKSGALIPLVIEGGNTFTTKLPYPISNPLMFDITIVDIETLASVQNYQNIQMILPKASSVREVKTKVAKWNTFQTSLQQNDLRRMIFSSAIISRTSEAMISAISGRRSICLNGGVYNSQLRKCICVNGYKKKDCSLNEEDFTLLTEFKGELFNNFLFAFKNRQEQMSEMYIIYQLYGLDSLLSNYDELNAEMFANGVQFFKDLISSAVSVSNLHLRPGIDKLTQNIINSLYRYLIYNGCIEKECLRDHVIEMISMLKEISQLLLRSKLVGESDLKLDTDFMVLLTNKNYRYHFNSLKVQNLTLPTNDEGISSINNRMLLSFISTSSHNLANKIESTIEVYEKVENNRKETQTITKDYSITSNVISFSFLRDLQMNQSISFSFPRNDQFSARSEQSFEYSCIVIWNITQVRPENENNNCKIVVNQETIICQCPYQNQTQVGVLRTAISRRVSVEQVAQPSDSSNLLYLLFLLFLVLFIILIVIIIGIVIVCLVKRRRNGGSKKSAAHVEMETVKTSTV</sequence>